<dbReference type="PROSITE" id="PS51664">
    <property type="entry name" value="YCAO"/>
    <property type="match status" value="1"/>
</dbReference>
<keyword evidence="3" id="KW-1185">Reference proteome</keyword>
<dbReference type="Proteomes" id="UP000030081">
    <property type="component" value="Chromosome 1"/>
</dbReference>
<proteinExistence type="predicted"/>
<accession>A0AAN0SDF5</accession>
<organism evidence="2 3">
    <name type="scientific">Vibrio coralliilyticus</name>
    <dbReference type="NCBI Taxonomy" id="190893"/>
    <lineage>
        <taxon>Bacteria</taxon>
        <taxon>Pseudomonadati</taxon>
        <taxon>Pseudomonadota</taxon>
        <taxon>Gammaproteobacteria</taxon>
        <taxon>Vibrionales</taxon>
        <taxon>Vibrionaceae</taxon>
        <taxon>Vibrio</taxon>
    </lineage>
</organism>
<dbReference type="KEGG" id="vcy:IX92_08745"/>
<dbReference type="InterPro" id="IPR003776">
    <property type="entry name" value="YcaO-like_dom"/>
</dbReference>
<sequence>MFYPNLKSQAFLDKLSKVCSNKLGIIPSAEKLKFENGLYITRCHSNSGISLLTGRKNDIVSCGNDASLNLSAVKVAAEYFERYCWYSLSIYHGKAPKSWEQMINEGNFTSPPNEIINAFSETQYSEPTFPLKKLGPGEPIYWLKTTDLDNQSTYLPAQIFVPQKPEEVPYWSPNSNGVAFHIEKDEAFLNSLLELVERDAFLHVWWAKLSPAVISQEDNRFVLDITGRIGVPCVAVVEIYRQHILIGTSADFNKNKAIDKASSEVEQLKIVSALHDNTENVEETSGIKSFEDSLNYYKEENLHLTNFLTQGVSATEEMKAGISTLSELINRLKELNIRIHTADLTTPEVAAMGGIVLKSYSPDLISLNHDDRCRPLAAIKRITGCCAAEREPHPFL</sequence>
<reference evidence="2 3" key="1">
    <citation type="submission" date="2014-10" db="EMBL/GenBank/DDBJ databases">
        <title>The Complete Genome Sequence for the Shellfish Pathogen Vibrio coralliilyticus RE98 Isolated from a Shellfish Hatchery.</title>
        <authorList>
            <person name="Richards G.P."/>
            <person name="Bono J.L."/>
            <person name="Watson M.A."/>
            <person name="Needleman D.S."/>
        </authorList>
    </citation>
    <scope>NUCLEOTIDE SEQUENCE [LARGE SCALE GENOMIC DNA]</scope>
    <source>
        <strain evidence="2 3">RE98</strain>
    </source>
</reference>
<dbReference type="Gene3D" id="3.30.1330.230">
    <property type="match status" value="1"/>
</dbReference>
<dbReference type="RefSeq" id="WP_043008414.1">
    <property type="nucleotide sequence ID" value="NZ_CP009617.1"/>
</dbReference>
<dbReference type="PANTHER" id="PTHR37809:SF1">
    <property type="entry name" value="RIBOSOMAL PROTEIN S12 METHYLTHIOTRANSFERASE ACCESSORY FACTOR YCAO"/>
    <property type="match status" value="1"/>
</dbReference>
<name>A0AAN0SDF5_9VIBR</name>
<dbReference type="EMBL" id="CP009617">
    <property type="protein sequence ID" value="AIW19136.1"/>
    <property type="molecule type" value="Genomic_DNA"/>
</dbReference>
<evidence type="ECO:0000313" key="3">
    <source>
        <dbReference type="Proteomes" id="UP000030081"/>
    </source>
</evidence>
<dbReference type="Pfam" id="PF02624">
    <property type="entry name" value="YcaO"/>
    <property type="match status" value="1"/>
</dbReference>
<protein>
    <recommendedName>
        <fullName evidence="1">YcaO domain-containing protein</fullName>
    </recommendedName>
</protein>
<dbReference type="AlphaFoldDB" id="A0AAN0SDF5"/>
<dbReference type="PANTHER" id="PTHR37809">
    <property type="entry name" value="RIBOSOMAL PROTEIN S12 METHYLTHIOTRANSFERASE ACCESSORY FACTOR YCAO"/>
    <property type="match status" value="1"/>
</dbReference>
<evidence type="ECO:0000313" key="2">
    <source>
        <dbReference type="EMBL" id="AIW19136.1"/>
    </source>
</evidence>
<feature type="domain" description="YcaO" evidence="1">
    <location>
        <begin position="63"/>
        <end position="396"/>
    </location>
</feature>
<gene>
    <name evidence="2" type="ORF">IX92_08745</name>
</gene>
<evidence type="ECO:0000259" key="1">
    <source>
        <dbReference type="PROSITE" id="PS51664"/>
    </source>
</evidence>